<dbReference type="InterPro" id="IPR015797">
    <property type="entry name" value="NUDIX_hydrolase-like_dom_sf"/>
</dbReference>
<dbReference type="Proteomes" id="UP000662857">
    <property type="component" value="Chromosome"/>
</dbReference>
<dbReference type="Pfam" id="PF00293">
    <property type="entry name" value="NUDIX"/>
    <property type="match status" value="1"/>
</dbReference>
<dbReference type="GO" id="GO:0016787">
    <property type="term" value="F:hydrolase activity"/>
    <property type="evidence" value="ECO:0007669"/>
    <property type="project" value="UniProtKB-KW"/>
</dbReference>
<gene>
    <name evidence="4" type="ORF">JQS43_12780</name>
</gene>
<dbReference type="SUPFAM" id="SSF55811">
    <property type="entry name" value="Nudix"/>
    <property type="match status" value="1"/>
</dbReference>
<dbReference type="EMBL" id="CP070499">
    <property type="protein sequence ID" value="QSB17288.1"/>
    <property type="molecule type" value="Genomic_DNA"/>
</dbReference>
<evidence type="ECO:0000313" key="5">
    <source>
        <dbReference type="Proteomes" id="UP000662857"/>
    </source>
</evidence>
<comment type="cofactor">
    <cofactor evidence="1">
        <name>Mg(2+)</name>
        <dbReference type="ChEBI" id="CHEBI:18420"/>
    </cofactor>
</comment>
<dbReference type="PANTHER" id="PTHR11839:SF18">
    <property type="entry name" value="NUDIX HYDROLASE DOMAIN-CONTAINING PROTEIN"/>
    <property type="match status" value="1"/>
</dbReference>
<sequence>MFQVVTDEVEFPDGQVASRDYLRHVGSVAVVPLAGDGPEAEVVLVRQYRHPVGGQLWELPAGLVDGVGESLPEVAARELAEETDLVAGRLDRLLDLHLSPGCSDERIRIFLARDLRPASATHRREFEEATMTVARFRLTDAVKMIFEGEITNAAAVAGLLAADRARSAG</sequence>
<dbReference type="InterPro" id="IPR000086">
    <property type="entry name" value="NUDIX_hydrolase_dom"/>
</dbReference>
<evidence type="ECO:0000313" key="4">
    <source>
        <dbReference type="EMBL" id="QSB17288.1"/>
    </source>
</evidence>
<organism evidence="4 5">
    <name type="scientific">Natronosporangium hydrolyticum</name>
    <dbReference type="NCBI Taxonomy" id="2811111"/>
    <lineage>
        <taxon>Bacteria</taxon>
        <taxon>Bacillati</taxon>
        <taxon>Actinomycetota</taxon>
        <taxon>Actinomycetes</taxon>
        <taxon>Micromonosporales</taxon>
        <taxon>Micromonosporaceae</taxon>
        <taxon>Natronosporangium</taxon>
    </lineage>
</organism>
<dbReference type="GO" id="GO:0005829">
    <property type="term" value="C:cytosol"/>
    <property type="evidence" value="ECO:0007669"/>
    <property type="project" value="TreeGrafter"/>
</dbReference>
<feature type="domain" description="Nudix hydrolase" evidence="3">
    <location>
        <begin position="20"/>
        <end position="158"/>
    </location>
</feature>
<reference evidence="4" key="1">
    <citation type="submission" date="2021-02" db="EMBL/GenBank/DDBJ databases">
        <title>Natrosporangium hydrolyticum gen. nov., sp. nov, a haloalkaliphilic actinobacterium from a soda solonchak soil.</title>
        <authorList>
            <person name="Sorokin D.Y."/>
            <person name="Khijniak T.V."/>
            <person name="Zakharycheva A.P."/>
            <person name="Boueva O.V."/>
            <person name="Ariskina E.V."/>
            <person name="Hahnke R.L."/>
            <person name="Bunk B."/>
            <person name="Sproer C."/>
            <person name="Schumann P."/>
            <person name="Evtushenko L.I."/>
            <person name="Kublanov I.V."/>
        </authorList>
    </citation>
    <scope>NUCLEOTIDE SEQUENCE</scope>
    <source>
        <strain evidence="4">DSM 106523</strain>
    </source>
</reference>
<keyword evidence="5" id="KW-1185">Reference proteome</keyword>
<dbReference type="GO" id="GO:0006753">
    <property type="term" value="P:nucleoside phosphate metabolic process"/>
    <property type="evidence" value="ECO:0007669"/>
    <property type="project" value="TreeGrafter"/>
</dbReference>
<evidence type="ECO:0000256" key="2">
    <source>
        <dbReference type="ARBA" id="ARBA00022801"/>
    </source>
</evidence>
<keyword evidence="2 4" id="KW-0378">Hydrolase</keyword>
<dbReference type="PANTHER" id="PTHR11839">
    <property type="entry name" value="UDP/ADP-SUGAR PYROPHOSPHATASE"/>
    <property type="match status" value="1"/>
</dbReference>
<accession>A0A895YTC3</accession>
<proteinExistence type="predicted"/>
<evidence type="ECO:0000259" key="3">
    <source>
        <dbReference type="PROSITE" id="PS51462"/>
    </source>
</evidence>
<dbReference type="PROSITE" id="PS51462">
    <property type="entry name" value="NUDIX"/>
    <property type="match status" value="1"/>
</dbReference>
<protein>
    <submittedName>
        <fullName evidence="4">NUDIX hydrolase</fullName>
    </submittedName>
</protein>
<name>A0A895YTC3_9ACTN</name>
<dbReference type="KEGG" id="nhy:JQS43_12780"/>
<dbReference type="RefSeq" id="WP_239679417.1">
    <property type="nucleotide sequence ID" value="NZ_CP070499.1"/>
</dbReference>
<dbReference type="Gene3D" id="3.90.79.10">
    <property type="entry name" value="Nucleoside Triphosphate Pyrophosphohydrolase"/>
    <property type="match status" value="1"/>
</dbReference>
<evidence type="ECO:0000256" key="1">
    <source>
        <dbReference type="ARBA" id="ARBA00001946"/>
    </source>
</evidence>
<dbReference type="GO" id="GO:0019693">
    <property type="term" value="P:ribose phosphate metabolic process"/>
    <property type="evidence" value="ECO:0007669"/>
    <property type="project" value="TreeGrafter"/>
</dbReference>
<dbReference type="AlphaFoldDB" id="A0A895YTC3"/>